<organism evidence="2">
    <name type="scientific">Medioppia subpectinata</name>
    <dbReference type="NCBI Taxonomy" id="1979941"/>
    <lineage>
        <taxon>Eukaryota</taxon>
        <taxon>Metazoa</taxon>
        <taxon>Ecdysozoa</taxon>
        <taxon>Arthropoda</taxon>
        <taxon>Chelicerata</taxon>
        <taxon>Arachnida</taxon>
        <taxon>Acari</taxon>
        <taxon>Acariformes</taxon>
        <taxon>Sarcoptiformes</taxon>
        <taxon>Oribatida</taxon>
        <taxon>Brachypylina</taxon>
        <taxon>Oppioidea</taxon>
        <taxon>Oppiidae</taxon>
        <taxon>Medioppia</taxon>
    </lineage>
</organism>
<feature type="compositionally biased region" description="Polar residues" evidence="1">
    <location>
        <begin position="148"/>
        <end position="163"/>
    </location>
</feature>
<evidence type="ECO:0000256" key="1">
    <source>
        <dbReference type="SAM" id="MobiDB-lite"/>
    </source>
</evidence>
<dbReference type="EMBL" id="CAJPIZ010034224">
    <property type="protein sequence ID" value="CAG2120573.1"/>
    <property type="molecule type" value="Genomic_DNA"/>
</dbReference>
<dbReference type="AlphaFoldDB" id="A0A7R9QH57"/>
<evidence type="ECO:0000313" key="2">
    <source>
        <dbReference type="EMBL" id="CAD7645463.1"/>
    </source>
</evidence>
<keyword evidence="3" id="KW-1185">Reference proteome</keyword>
<feature type="non-terminal residue" evidence="2">
    <location>
        <position position="163"/>
    </location>
</feature>
<dbReference type="Proteomes" id="UP000759131">
    <property type="component" value="Unassembled WGS sequence"/>
</dbReference>
<feature type="region of interest" description="Disordered" evidence="1">
    <location>
        <begin position="104"/>
        <end position="163"/>
    </location>
</feature>
<accession>A0A7R9QH57</accession>
<gene>
    <name evidence="2" type="ORF">OSB1V03_LOCUS20520</name>
</gene>
<dbReference type="InterPro" id="IPR051100">
    <property type="entry name" value="DnaJ_subfamily_B/C"/>
</dbReference>
<feature type="compositionally biased region" description="Basic and acidic residues" evidence="1">
    <location>
        <begin position="104"/>
        <end position="118"/>
    </location>
</feature>
<feature type="region of interest" description="Disordered" evidence="1">
    <location>
        <begin position="1"/>
        <end position="22"/>
    </location>
</feature>
<dbReference type="EMBL" id="OC888799">
    <property type="protein sequence ID" value="CAD7645463.1"/>
    <property type="molecule type" value="Genomic_DNA"/>
</dbReference>
<feature type="compositionally biased region" description="Basic and acidic residues" evidence="1">
    <location>
        <begin position="8"/>
        <end position="22"/>
    </location>
</feature>
<sequence>MSELSVRPPDETPEQRRQRKCELKEYRKERRLEKKANKEAFKSENIRLHKELVSDESMDGNRDESEKCIQLAKIFAANSETQKAIKYLIKAQRLYPSQVANDLLEKLQNEDSGERVDETDPQPESTPGEPSGPRSRSRSNSFGRNGDKSNLNSNSNAGYSQPT</sequence>
<proteinExistence type="predicted"/>
<dbReference type="OrthoDB" id="442087at2759"/>
<evidence type="ECO:0000313" key="3">
    <source>
        <dbReference type="Proteomes" id="UP000759131"/>
    </source>
</evidence>
<feature type="compositionally biased region" description="Low complexity" evidence="1">
    <location>
        <begin position="123"/>
        <end position="144"/>
    </location>
</feature>
<reference evidence="2" key="1">
    <citation type="submission" date="2020-11" db="EMBL/GenBank/DDBJ databases">
        <authorList>
            <person name="Tran Van P."/>
        </authorList>
    </citation>
    <scope>NUCLEOTIDE SEQUENCE</scope>
</reference>
<dbReference type="PANTHER" id="PTHR43908">
    <property type="entry name" value="AT29763P-RELATED"/>
    <property type="match status" value="1"/>
</dbReference>
<protein>
    <submittedName>
        <fullName evidence="2">Uncharacterized protein</fullName>
    </submittedName>
</protein>
<name>A0A7R9QH57_9ACAR</name>